<keyword evidence="2" id="KW-0812">Transmembrane</keyword>
<evidence type="ECO:0000256" key="2">
    <source>
        <dbReference type="ARBA" id="ARBA00022692"/>
    </source>
</evidence>
<comment type="subcellular location">
    <subcellularLocation>
        <location evidence="1">Membrane</location>
        <topology evidence="1">Multi-pass membrane protein</topology>
    </subcellularLocation>
</comment>
<keyword evidence="3" id="KW-1133">Transmembrane helix</keyword>
<dbReference type="InterPro" id="IPR010432">
    <property type="entry name" value="RDD"/>
</dbReference>
<dbReference type="Pfam" id="PF06271">
    <property type="entry name" value="RDD"/>
    <property type="match status" value="1"/>
</dbReference>
<accession>A0ABS7Y6Q7</accession>
<dbReference type="RefSeq" id="WP_225237705.1">
    <property type="nucleotide sequence ID" value="NZ_JAHYBX010000001.1"/>
</dbReference>
<dbReference type="EMBL" id="JAHYBX010000001">
    <property type="protein sequence ID" value="MCA1855344.1"/>
    <property type="molecule type" value="Genomic_DNA"/>
</dbReference>
<organism evidence="6 7">
    <name type="scientific">Massilia hydrophila</name>
    <dbReference type="NCBI Taxonomy" id="3044279"/>
    <lineage>
        <taxon>Bacteria</taxon>
        <taxon>Pseudomonadati</taxon>
        <taxon>Pseudomonadota</taxon>
        <taxon>Betaproteobacteria</taxon>
        <taxon>Burkholderiales</taxon>
        <taxon>Oxalobacteraceae</taxon>
        <taxon>Telluria group</taxon>
        <taxon>Massilia</taxon>
    </lineage>
</organism>
<sequence>MQRFDQQKPVLFRGTGFGTALEPAWPGGSPPELALDWKAGAWARWCARSFDVWWETALVATLLGLLLCRHSSAFLQWLETPFGWKLFGLACIPAGLLLDALLHTVAGNTPGKALLGLRLERADGCHPGLSELAQRNARLWCSGLGLGLPLLSLFTMARQALRLRKDLPASYDGALYLVRARPVGRLRKAVFGAAFCSLFLLIVALDAADRQDAREIAELKAAPPYGWTNPLTGNRVLVAPQWLAEDAGPEDEGEEGDGHGGAAPGRARYRFTLHGGHAVVLFSVEAQDGRGLREHVRAHARQDHGEALADEAAPAGGRYGMFRGHPSWTGMAEGRYSALRVQSRIVEADGRFWRVELLQSPPVAYTDDLVQALGQALWDSVLGTPDAAAGK</sequence>
<feature type="domain" description="RDD" evidence="5">
    <location>
        <begin position="39"/>
        <end position="156"/>
    </location>
</feature>
<proteinExistence type="predicted"/>
<evidence type="ECO:0000256" key="1">
    <source>
        <dbReference type="ARBA" id="ARBA00004141"/>
    </source>
</evidence>
<keyword evidence="7" id="KW-1185">Reference proteome</keyword>
<evidence type="ECO:0000256" key="4">
    <source>
        <dbReference type="ARBA" id="ARBA00023136"/>
    </source>
</evidence>
<name>A0ABS7Y6Q7_9BURK</name>
<reference evidence="6 7" key="1">
    <citation type="submission" date="2021-07" db="EMBL/GenBank/DDBJ databases">
        <title>Characterization of Violacein-producing bacteria and related species.</title>
        <authorList>
            <person name="Wilson H.S."/>
            <person name="De Leon M.E."/>
        </authorList>
    </citation>
    <scope>NUCLEOTIDE SEQUENCE [LARGE SCALE GENOMIC DNA]</scope>
    <source>
        <strain evidence="6 7">HSC-2F05</strain>
    </source>
</reference>
<evidence type="ECO:0000259" key="5">
    <source>
        <dbReference type="Pfam" id="PF06271"/>
    </source>
</evidence>
<evidence type="ECO:0000313" key="7">
    <source>
        <dbReference type="Proteomes" id="UP001198602"/>
    </source>
</evidence>
<dbReference type="Proteomes" id="UP001198602">
    <property type="component" value="Unassembled WGS sequence"/>
</dbReference>
<evidence type="ECO:0000313" key="6">
    <source>
        <dbReference type="EMBL" id="MCA1855344.1"/>
    </source>
</evidence>
<keyword evidence="4" id="KW-0472">Membrane</keyword>
<gene>
    <name evidence="6" type="ORF">LE190_05325</name>
</gene>
<comment type="caution">
    <text evidence="6">The sequence shown here is derived from an EMBL/GenBank/DDBJ whole genome shotgun (WGS) entry which is preliminary data.</text>
</comment>
<protein>
    <submittedName>
        <fullName evidence="6">RDD family protein</fullName>
    </submittedName>
</protein>
<evidence type="ECO:0000256" key="3">
    <source>
        <dbReference type="ARBA" id="ARBA00022989"/>
    </source>
</evidence>